<name>A0ABX0IA19_9FLAO</name>
<organism evidence="1 2">
    <name type="scientific">Flavobacterium celericrescens</name>
    <dbReference type="NCBI Taxonomy" id="2709780"/>
    <lineage>
        <taxon>Bacteria</taxon>
        <taxon>Pseudomonadati</taxon>
        <taxon>Bacteroidota</taxon>
        <taxon>Flavobacteriia</taxon>
        <taxon>Flavobacteriales</taxon>
        <taxon>Flavobacteriaceae</taxon>
        <taxon>Flavobacterium</taxon>
    </lineage>
</organism>
<dbReference type="EMBL" id="JAAJBV010000001">
    <property type="protein sequence ID" value="NHM03482.1"/>
    <property type="molecule type" value="Genomic_DNA"/>
</dbReference>
<gene>
    <name evidence="1" type="ORF">G4L40_02055</name>
</gene>
<dbReference type="RefSeq" id="WP_166235489.1">
    <property type="nucleotide sequence ID" value="NZ_JAAJBV010000001.1"/>
</dbReference>
<reference evidence="1 2" key="1">
    <citation type="submission" date="2020-02" db="EMBL/GenBank/DDBJ databases">
        <authorList>
            <person name="Chen W.-M."/>
        </authorList>
    </citation>
    <scope>NUCLEOTIDE SEQUENCE [LARGE SCALE GENOMIC DNA]</scope>
    <source>
        <strain evidence="1 2">TWA-26</strain>
    </source>
</reference>
<keyword evidence="2" id="KW-1185">Reference proteome</keyword>
<evidence type="ECO:0000313" key="2">
    <source>
        <dbReference type="Proteomes" id="UP000761423"/>
    </source>
</evidence>
<evidence type="ECO:0000313" key="1">
    <source>
        <dbReference type="EMBL" id="NHM03482.1"/>
    </source>
</evidence>
<comment type="caution">
    <text evidence="1">The sequence shown here is derived from an EMBL/GenBank/DDBJ whole genome shotgun (WGS) entry which is preliminary data.</text>
</comment>
<protein>
    <recommendedName>
        <fullName evidence="3">6-bladed beta-propeller</fullName>
    </recommendedName>
</protein>
<evidence type="ECO:0008006" key="3">
    <source>
        <dbReference type="Google" id="ProtNLM"/>
    </source>
</evidence>
<accession>A0ABX0IA19</accession>
<sequence length="374" mass="43746">MNLFFAQTAIKQDSVFAKKIEIFNTNYKEFEVVGNIVYAVTKGDSLVRFNLETKKKRILSKSAVSLVKNANSEILFIDKKGNVCKQIKANKFEVINSLKANLFYKILVDNHDEVVVFSDKAIHYKKSEYIPIFDSPFYRKAGRRKRSDFLIPADFLFLDKNNYLWFAYDAGEWGGDVCFFDLQNEKFIYDIYDNNGSEFPYNFFIGSGIKGITSVSETIYVTSSKMHFYLSGDISKIKKVAGNYQICDNNSFLTRTSVDTLRNWYKNDTEEKLKERQKSFIEEYLGPIQFNPFNNSVYYYSNFGFFKLEEFDDCIFLKKFLFKPWIYWSDGLSDAVGYQMNVTKFEFISENELVFLTTNNGIGYYNGTEVKYFQ</sequence>
<dbReference type="Proteomes" id="UP000761423">
    <property type="component" value="Unassembled WGS sequence"/>
</dbReference>
<proteinExistence type="predicted"/>